<gene>
    <name evidence="13" type="ORF">RND71_027115</name>
</gene>
<evidence type="ECO:0000256" key="6">
    <source>
        <dbReference type="ARBA" id="ARBA00022741"/>
    </source>
</evidence>
<dbReference type="SUPFAM" id="SSF52058">
    <property type="entry name" value="L domain-like"/>
    <property type="match status" value="1"/>
</dbReference>
<dbReference type="Pfam" id="PF00931">
    <property type="entry name" value="NB-ARC"/>
    <property type="match status" value="1"/>
</dbReference>
<dbReference type="PANTHER" id="PTHR23155">
    <property type="entry name" value="DISEASE RESISTANCE PROTEIN RP"/>
    <property type="match status" value="1"/>
</dbReference>
<evidence type="ECO:0000256" key="7">
    <source>
        <dbReference type="ARBA" id="ARBA00022821"/>
    </source>
</evidence>
<evidence type="ECO:0000313" key="14">
    <source>
        <dbReference type="Proteomes" id="UP001291623"/>
    </source>
</evidence>
<evidence type="ECO:0000256" key="5">
    <source>
        <dbReference type="ARBA" id="ARBA00022614"/>
    </source>
</evidence>
<comment type="subcellular location">
    <subcellularLocation>
        <location evidence="2">Cytoplasm</location>
    </subcellularLocation>
    <subcellularLocation>
        <location evidence="1">Membrane</location>
        <topology evidence="1">Peripheral membrane protein</topology>
    </subcellularLocation>
</comment>
<keyword evidence="14" id="KW-1185">Reference proteome</keyword>
<dbReference type="InterPro" id="IPR044974">
    <property type="entry name" value="Disease_R_plants"/>
</dbReference>
<dbReference type="GO" id="GO:0016020">
    <property type="term" value="C:membrane"/>
    <property type="evidence" value="ECO:0007669"/>
    <property type="project" value="UniProtKB-SubCell"/>
</dbReference>
<dbReference type="AlphaFoldDB" id="A0AAE1RPY7"/>
<accession>A0AAE1RPY7</accession>
<keyword evidence="9" id="KW-0175">Coiled coil</keyword>
<feature type="domain" description="Disease resistance protein winged helix" evidence="12">
    <location>
        <begin position="229"/>
        <end position="280"/>
    </location>
</feature>
<evidence type="ECO:0000256" key="9">
    <source>
        <dbReference type="ARBA" id="ARBA00023054"/>
    </source>
</evidence>
<dbReference type="Gene3D" id="3.80.10.10">
    <property type="entry name" value="Ribonuclease Inhibitor"/>
    <property type="match status" value="2"/>
</dbReference>
<keyword evidence="7" id="KW-0611">Plant defense</keyword>
<reference evidence="13" key="1">
    <citation type="submission" date="2023-12" db="EMBL/GenBank/DDBJ databases">
        <title>Genome assembly of Anisodus tanguticus.</title>
        <authorList>
            <person name="Wang Y.-J."/>
        </authorList>
    </citation>
    <scope>NUCLEOTIDE SEQUENCE</scope>
    <source>
        <strain evidence="13">KB-2021</strain>
        <tissue evidence="13">Leaf</tissue>
    </source>
</reference>
<dbReference type="PANTHER" id="PTHR23155:SF1152">
    <property type="entry name" value="AAA+ ATPASE DOMAIN-CONTAINING PROTEIN"/>
    <property type="match status" value="1"/>
</dbReference>
<dbReference type="InterPro" id="IPR001611">
    <property type="entry name" value="Leu-rich_rpt"/>
</dbReference>
<dbReference type="InterPro" id="IPR002182">
    <property type="entry name" value="NB-ARC"/>
</dbReference>
<evidence type="ECO:0000256" key="3">
    <source>
        <dbReference type="ARBA" id="ARBA00008894"/>
    </source>
</evidence>
<evidence type="ECO:0000256" key="2">
    <source>
        <dbReference type="ARBA" id="ARBA00004496"/>
    </source>
</evidence>
<dbReference type="InterPro" id="IPR042197">
    <property type="entry name" value="Apaf_helical"/>
</dbReference>
<feature type="domain" description="NB-ARC" evidence="11">
    <location>
        <begin position="9"/>
        <end position="181"/>
    </location>
</feature>
<dbReference type="SUPFAM" id="SSF52540">
    <property type="entry name" value="P-loop containing nucleoside triphosphate hydrolases"/>
    <property type="match status" value="1"/>
</dbReference>
<organism evidence="13 14">
    <name type="scientific">Anisodus tanguticus</name>
    <dbReference type="NCBI Taxonomy" id="243964"/>
    <lineage>
        <taxon>Eukaryota</taxon>
        <taxon>Viridiplantae</taxon>
        <taxon>Streptophyta</taxon>
        <taxon>Embryophyta</taxon>
        <taxon>Tracheophyta</taxon>
        <taxon>Spermatophyta</taxon>
        <taxon>Magnoliopsida</taxon>
        <taxon>eudicotyledons</taxon>
        <taxon>Gunneridae</taxon>
        <taxon>Pentapetalae</taxon>
        <taxon>asterids</taxon>
        <taxon>lamiids</taxon>
        <taxon>Solanales</taxon>
        <taxon>Solanaceae</taxon>
        <taxon>Solanoideae</taxon>
        <taxon>Hyoscyameae</taxon>
        <taxon>Anisodus</taxon>
    </lineage>
</organism>
<dbReference type="PRINTS" id="PR00364">
    <property type="entry name" value="DISEASERSIST"/>
</dbReference>
<dbReference type="Proteomes" id="UP001291623">
    <property type="component" value="Unassembled WGS sequence"/>
</dbReference>
<evidence type="ECO:0000313" key="13">
    <source>
        <dbReference type="EMBL" id="KAK4354921.1"/>
    </source>
</evidence>
<protein>
    <submittedName>
        <fullName evidence="13">Uncharacterized protein</fullName>
    </submittedName>
</protein>
<evidence type="ECO:0000259" key="11">
    <source>
        <dbReference type="Pfam" id="PF00931"/>
    </source>
</evidence>
<dbReference type="InterPro" id="IPR032675">
    <property type="entry name" value="LRR_dom_sf"/>
</dbReference>
<dbReference type="Gene3D" id="3.40.50.300">
    <property type="entry name" value="P-loop containing nucleotide triphosphate hydrolases"/>
    <property type="match status" value="1"/>
</dbReference>
<dbReference type="Pfam" id="PF00560">
    <property type="entry name" value="LRR_1"/>
    <property type="match status" value="1"/>
</dbReference>
<keyword evidence="10" id="KW-0472">Membrane</keyword>
<dbReference type="InterPro" id="IPR058922">
    <property type="entry name" value="WHD_DRP"/>
</dbReference>
<comment type="similarity">
    <text evidence="3">Belongs to the disease resistance NB-LRR family.</text>
</comment>
<keyword evidence="6" id="KW-0547">Nucleotide-binding</keyword>
<dbReference type="GO" id="GO:0043531">
    <property type="term" value="F:ADP binding"/>
    <property type="evidence" value="ECO:0007669"/>
    <property type="project" value="InterPro"/>
</dbReference>
<keyword evidence="5" id="KW-0433">Leucine-rich repeat</keyword>
<keyword evidence="4" id="KW-0963">Cytoplasm</keyword>
<evidence type="ECO:0000259" key="12">
    <source>
        <dbReference type="Pfam" id="PF23559"/>
    </source>
</evidence>
<evidence type="ECO:0000256" key="1">
    <source>
        <dbReference type="ARBA" id="ARBA00004170"/>
    </source>
</evidence>
<comment type="caution">
    <text evidence="13">The sequence shown here is derived from an EMBL/GenBank/DDBJ whole genome shotgun (WGS) entry which is preliminary data.</text>
</comment>
<dbReference type="FunFam" id="3.40.50.300:FF:001091">
    <property type="entry name" value="Probable disease resistance protein At1g61300"/>
    <property type="match status" value="1"/>
</dbReference>
<dbReference type="GO" id="GO:0098542">
    <property type="term" value="P:defense response to other organism"/>
    <property type="evidence" value="ECO:0007669"/>
    <property type="project" value="TreeGrafter"/>
</dbReference>
<evidence type="ECO:0000256" key="4">
    <source>
        <dbReference type="ARBA" id="ARBA00022490"/>
    </source>
</evidence>
<keyword evidence="8" id="KW-0067">ATP-binding</keyword>
<dbReference type="EMBL" id="JAVYJV010000014">
    <property type="protein sequence ID" value="KAK4354921.1"/>
    <property type="molecule type" value="Genomic_DNA"/>
</dbReference>
<proteinExistence type="inferred from homology"/>
<dbReference type="InterPro" id="IPR027417">
    <property type="entry name" value="P-loop_NTPase"/>
</dbReference>
<dbReference type="GO" id="GO:0005524">
    <property type="term" value="F:ATP binding"/>
    <property type="evidence" value="ECO:0007669"/>
    <property type="project" value="UniProtKB-KW"/>
</dbReference>
<sequence>MNEEIVGFEDVVDKLTYQLIKGTKGRDVLSIVGMPGLGKTTLAYRLYFDRSVVSYFDIRAQCCVSQVYSRKDLLLAILRDVIGGNSECTEKDADELADQLRKTLFSKRYLILVDDVWEASVWDDLRGCFHDANNGSRIILTTRNHEVANYARYESDPLPLRMFKDDESWELLRKKVFGEESCSPLLTSIGQQIAKKCGQLPLSVALVAGILAETEKKEECWEQLANNLEGFVKSCEGKNLEDIAEGYLGNLIGRNLVMGTKRSSGGKIKACRIHDLLHDFCKERAKEEMRLLWLKWDQNANHSSCLYGRMQLAHRMCIYGEWYSPGDWRLCQSYVVSISLHNNHLSGFIDSSIFHNFKFLKVLDLEFTRIDVFPTNLVYLRYFAAETSKYSIIANIHSWKLETLKLKTFGEMSLPMILWEMDTLRHLHISNFSFTRAKQLIENSIKLHDLKTLSNPYFSCVKEVELILRTAPNLRELRCEVEGVDSIQYYVLNFPARIETPKIHLRYTFGTKTIPFRISAPNLKNLTLNDFYRNPQHLSEIASLQNPQVLKLKGIYFESNKCEVGNGEFPQLRILKLHAGQVHFEEWTVADDAFPNLERLVLSDCEFLKEIPSCFGDFCSLKSIEVRKCNEYVDKSARDIRETQVEDYQNSGFEVFLSTREGEIQL</sequence>
<evidence type="ECO:0000256" key="8">
    <source>
        <dbReference type="ARBA" id="ARBA00022840"/>
    </source>
</evidence>
<name>A0AAE1RPY7_9SOLA</name>
<evidence type="ECO:0000256" key="10">
    <source>
        <dbReference type="ARBA" id="ARBA00023136"/>
    </source>
</evidence>
<dbReference type="GO" id="GO:0005737">
    <property type="term" value="C:cytoplasm"/>
    <property type="evidence" value="ECO:0007669"/>
    <property type="project" value="UniProtKB-SubCell"/>
</dbReference>
<dbReference type="Pfam" id="PF23559">
    <property type="entry name" value="WHD_DRP"/>
    <property type="match status" value="1"/>
</dbReference>
<dbReference type="Gene3D" id="1.10.8.430">
    <property type="entry name" value="Helical domain of apoptotic protease-activating factors"/>
    <property type="match status" value="1"/>
</dbReference>